<organism evidence="1">
    <name type="scientific">Anguilla anguilla</name>
    <name type="common">European freshwater eel</name>
    <name type="synonym">Muraena anguilla</name>
    <dbReference type="NCBI Taxonomy" id="7936"/>
    <lineage>
        <taxon>Eukaryota</taxon>
        <taxon>Metazoa</taxon>
        <taxon>Chordata</taxon>
        <taxon>Craniata</taxon>
        <taxon>Vertebrata</taxon>
        <taxon>Euteleostomi</taxon>
        <taxon>Actinopterygii</taxon>
        <taxon>Neopterygii</taxon>
        <taxon>Teleostei</taxon>
        <taxon>Anguilliformes</taxon>
        <taxon>Anguillidae</taxon>
        <taxon>Anguilla</taxon>
    </lineage>
</organism>
<evidence type="ECO:0000313" key="1">
    <source>
        <dbReference type="EMBL" id="JAH73716.1"/>
    </source>
</evidence>
<reference evidence="1" key="1">
    <citation type="submission" date="2014-11" db="EMBL/GenBank/DDBJ databases">
        <authorList>
            <person name="Amaro Gonzalez C."/>
        </authorList>
    </citation>
    <scope>NUCLEOTIDE SEQUENCE</scope>
</reference>
<name>A0A0E9V6T2_ANGAN</name>
<dbReference type="EMBL" id="GBXM01034861">
    <property type="protein sequence ID" value="JAH73716.1"/>
    <property type="molecule type" value="Transcribed_RNA"/>
</dbReference>
<reference evidence="1" key="2">
    <citation type="journal article" date="2015" name="Fish Shellfish Immunol.">
        <title>Early steps in the European eel (Anguilla anguilla)-Vibrio vulnificus interaction in the gills: Role of the RtxA13 toxin.</title>
        <authorList>
            <person name="Callol A."/>
            <person name="Pajuelo D."/>
            <person name="Ebbesson L."/>
            <person name="Teles M."/>
            <person name="MacKenzie S."/>
            <person name="Amaro C."/>
        </authorList>
    </citation>
    <scope>NUCLEOTIDE SEQUENCE</scope>
</reference>
<dbReference type="AlphaFoldDB" id="A0A0E9V6T2"/>
<accession>A0A0E9V6T2</accession>
<sequence>MQSSLGRRLHLQLIFHSVSFAIYFC</sequence>
<proteinExistence type="predicted"/>
<protein>
    <submittedName>
        <fullName evidence="1">Uncharacterized protein</fullName>
    </submittedName>
</protein>